<feature type="transmembrane region" description="Helical" evidence="9">
    <location>
        <begin position="387"/>
        <end position="412"/>
    </location>
</feature>
<gene>
    <name evidence="11" type="ORF">WICANDRAFT_78644</name>
</gene>
<feature type="transmembrane region" description="Helical" evidence="9">
    <location>
        <begin position="220"/>
        <end position="239"/>
    </location>
</feature>
<feature type="transmembrane region" description="Helical" evidence="9">
    <location>
        <begin position="288"/>
        <end position="311"/>
    </location>
</feature>
<feature type="region of interest" description="Disordered" evidence="8">
    <location>
        <begin position="1"/>
        <end position="21"/>
    </location>
</feature>
<dbReference type="GeneID" id="30202011"/>
<evidence type="ECO:0000256" key="5">
    <source>
        <dbReference type="ARBA" id="ARBA00022989"/>
    </source>
</evidence>
<keyword evidence="5 9" id="KW-1133">Transmembrane helix</keyword>
<evidence type="ECO:0000256" key="4">
    <source>
        <dbReference type="ARBA" id="ARBA00022692"/>
    </source>
</evidence>
<dbReference type="EMBL" id="KV454210">
    <property type="protein sequence ID" value="ODQ60021.1"/>
    <property type="molecule type" value="Genomic_DNA"/>
</dbReference>
<evidence type="ECO:0000256" key="7">
    <source>
        <dbReference type="ARBA" id="ARBA00023136"/>
    </source>
</evidence>
<evidence type="ECO:0000313" key="12">
    <source>
        <dbReference type="Proteomes" id="UP000094112"/>
    </source>
</evidence>
<name>A0A1E3P3G0_WICAA</name>
<feature type="transmembrane region" description="Helical" evidence="9">
    <location>
        <begin position="457"/>
        <end position="477"/>
    </location>
</feature>
<evidence type="ECO:0000256" key="9">
    <source>
        <dbReference type="SAM" id="Phobius"/>
    </source>
</evidence>
<keyword evidence="6" id="KW-0406">Ion transport</keyword>
<feature type="transmembrane region" description="Helical" evidence="9">
    <location>
        <begin position="323"/>
        <end position="341"/>
    </location>
</feature>
<dbReference type="Proteomes" id="UP000094112">
    <property type="component" value="Unassembled WGS sequence"/>
</dbReference>
<dbReference type="AlphaFoldDB" id="A0A1E3P3G0"/>
<dbReference type="PANTHER" id="PTHR31503">
    <property type="entry name" value="VACUOLAR CALCIUM ION TRANSPORTER"/>
    <property type="match status" value="1"/>
</dbReference>
<feature type="compositionally biased region" description="Polar residues" evidence="8">
    <location>
        <begin position="46"/>
        <end position="57"/>
    </location>
</feature>
<feature type="region of interest" description="Disordered" evidence="8">
    <location>
        <begin position="44"/>
        <end position="74"/>
    </location>
</feature>
<sequence length="544" mass="61030">MVLDQSIPSQFPQRSHTFASPNDLITNDEFENQSMNRVISAATEPAPQTVNNSSSLNVDKDEQDPKKTHRYARAQTAPGKITDKYRIPEHLLEKKPTVKKEASFFFTVVKYFDTLKDQAVDKTFERTDRFFHWWWNLKYIKWSSDKYKECEQIFILGFFLQVLRCALDTRTVIFLPFFPAGIVCYERKEDILAVVFLFLALMYFAKVLSNTTEYAAEHFGPVLGSLLNATFGNLVELIISGTTVSKEDATLTITSLIGSVISNNLFVTGSCCFFGGLEGKPLYNKKSITSHLLFFVCITILLTMMSVVNDIDYKISDKFKMDTSQIGASLIFVNYIVYLTMNTNEEFKYLKIKKARDEEERVLNPSSDDESDDDSSSSSSSESMEEIPSKMVCFGALALSIAGLGPCANFFVESLKDLTDDKPISKVFIGLIILPLAGSLPEHISSVISAHKGKLDLAINLSIGSSNQVLGLVLPIIQFISSHYPQTKFSLYFEDYVAAYLFGTAFISSLCILNGLVYGVNVYHGVICMSTFVFIIYLTFANDQ</sequence>
<feature type="domain" description="Sodium/calcium exchanger membrane region" evidence="10">
    <location>
        <begin position="394"/>
        <end position="540"/>
    </location>
</feature>
<dbReference type="GO" id="GO:0015369">
    <property type="term" value="F:calcium:proton antiporter activity"/>
    <property type="evidence" value="ECO:0007669"/>
    <property type="project" value="UniProtKB-ARBA"/>
</dbReference>
<feature type="transmembrane region" description="Helical" evidence="9">
    <location>
        <begin position="424"/>
        <end position="445"/>
    </location>
</feature>
<evidence type="ECO:0000256" key="2">
    <source>
        <dbReference type="ARBA" id="ARBA00008170"/>
    </source>
</evidence>
<dbReference type="InterPro" id="IPR004837">
    <property type="entry name" value="NaCa_Exmemb"/>
</dbReference>
<dbReference type="InterPro" id="IPR044880">
    <property type="entry name" value="NCX_ion-bd_dom_sf"/>
</dbReference>
<keyword evidence="4 9" id="KW-0812">Transmembrane</keyword>
<accession>A0A1E3P3G0</accession>
<keyword evidence="12" id="KW-1185">Reference proteome</keyword>
<feature type="transmembrane region" description="Helical" evidence="9">
    <location>
        <begin position="522"/>
        <end position="540"/>
    </location>
</feature>
<comment type="similarity">
    <text evidence="2">Belongs to the Ca(2+):cation antiporter (CaCA) (TC 2.A.19) family.</text>
</comment>
<proteinExistence type="inferred from homology"/>
<evidence type="ECO:0000259" key="10">
    <source>
        <dbReference type="Pfam" id="PF01699"/>
    </source>
</evidence>
<dbReference type="OrthoDB" id="1699231at2759"/>
<dbReference type="GO" id="GO:0006874">
    <property type="term" value="P:intracellular calcium ion homeostasis"/>
    <property type="evidence" value="ECO:0007669"/>
    <property type="project" value="TreeGrafter"/>
</dbReference>
<dbReference type="GO" id="GO:0012505">
    <property type="term" value="C:endomembrane system"/>
    <property type="evidence" value="ECO:0007669"/>
    <property type="project" value="UniProtKB-SubCell"/>
</dbReference>
<reference evidence="11 12" key="1">
    <citation type="journal article" date="2016" name="Proc. Natl. Acad. Sci. U.S.A.">
        <title>Comparative genomics of biotechnologically important yeasts.</title>
        <authorList>
            <person name="Riley R."/>
            <person name="Haridas S."/>
            <person name="Wolfe K.H."/>
            <person name="Lopes M.R."/>
            <person name="Hittinger C.T."/>
            <person name="Goeker M."/>
            <person name="Salamov A.A."/>
            <person name="Wisecaver J.H."/>
            <person name="Long T.M."/>
            <person name="Calvey C.H."/>
            <person name="Aerts A.L."/>
            <person name="Barry K.W."/>
            <person name="Choi C."/>
            <person name="Clum A."/>
            <person name="Coughlan A.Y."/>
            <person name="Deshpande S."/>
            <person name="Douglass A.P."/>
            <person name="Hanson S.J."/>
            <person name="Klenk H.-P."/>
            <person name="LaButti K.M."/>
            <person name="Lapidus A."/>
            <person name="Lindquist E.A."/>
            <person name="Lipzen A.M."/>
            <person name="Meier-Kolthoff J.P."/>
            <person name="Ohm R.A."/>
            <person name="Otillar R.P."/>
            <person name="Pangilinan J.L."/>
            <person name="Peng Y."/>
            <person name="Rokas A."/>
            <person name="Rosa C.A."/>
            <person name="Scheuner C."/>
            <person name="Sibirny A.A."/>
            <person name="Slot J.C."/>
            <person name="Stielow J.B."/>
            <person name="Sun H."/>
            <person name="Kurtzman C.P."/>
            <person name="Blackwell M."/>
            <person name="Grigoriev I.V."/>
            <person name="Jeffries T.W."/>
        </authorList>
    </citation>
    <scope>NUCLEOTIDE SEQUENCE [LARGE SCALE GENOMIC DNA]</scope>
    <source>
        <strain evidence="12">ATCC 58044 / CBS 1984 / NCYC 433 / NRRL Y-366-8</strain>
    </source>
</reference>
<evidence type="ECO:0000256" key="3">
    <source>
        <dbReference type="ARBA" id="ARBA00022448"/>
    </source>
</evidence>
<feature type="transmembrane region" description="Helical" evidence="9">
    <location>
        <begin position="497"/>
        <end position="516"/>
    </location>
</feature>
<dbReference type="InterPro" id="IPR004713">
    <property type="entry name" value="CaH_exchang"/>
</dbReference>
<evidence type="ECO:0000313" key="11">
    <source>
        <dbReference type="EMBL" id="ODQ60021.1"/>
    </source>
</evidence>
<evidence type="ECO:0000256" key="8">
    <source>
        <dbReference type="SAM" id="MobiDB-lite"/>
    </source>
</evidence>
<feature type="transmembrane region" description="Helical" evidence="9">
    <location>
        <begin position="190"/>
        <end position="208"/>
    </location>
</feature>
<dbReference type="RefSeq" id="XP_019039228.1">
    <property type="nucleotide sequence ID" value="XM_019184765.1"/>
</dbReference>
<feature type="transmembrane region" description="Helical" evidence="9">
    <location>
        <begin position="251"/>
        <end position="276"/>
    </location>
</feature>
<comment type="subcellular location">
    <subcellularLocation>
        <location evidence="1">Endomembrane system</location>
        <topology evidence="1">Multi-pass membrane protein</topology>
    </subcellularLocation>
</comment>
<dbReference type="PANTHER" id="PTHR31503:SF22">
    <property type="entry name" value="VACUOLAR CALCIUM ION TRANSPORTER"/>
    <property type="match status" value="1"/>
</dbReference>
<keyword evidence="7 9" id="KW-0472">Membrane</keyword>
<feature type="region of interest" description="Disordered" evidence="8">
    <location>
        <begin position="361"/>
        <end position="384"/>
    </location>
</feature>
<keyword evidence="3" id="KW-0813">Transport</keyword>
<organism evidence="11 12">
    <name type="scientific">Wickerhamomyces anomalus (strain ATCC 58044 / CBS 1984 / NCYC 433 / NRRL Y-366-8)</name>
    <name type="common">Yeast</name>
    <name type="synonym">Hansenula anomala</name>
    <dbReference type="NCBI Taxonomy" id="683960"/>
    <lineage>
        <taxon>Eukaryota</taxon>
        <taxon>Fungi</taxon>
        <taxon>Dikarya</taxon>
        <taxon>Ascomycota</taxon>
        <taxon>Saccharomycotina</taxon>
        <taxon>Saccharomycetes</taxon>
        <taxon>Phaffomycetales</taxon>
        <taxon>Wickerhamomycetaceae</taxon>
        <taxon>Wickerhamomyces</taxon>
    </lineage>
</organism>
<feature type="domain" description="Sodium/calcium exchanger membrane region" evidence="10">
    <location>
        <begin position="192"/>
        <end position="342"/>
    </location>
</feature>
<evidence type="ECO:0000256" key="1">
    <source>
        <dbReference type="ARBA" id="ARBA00004127"/>
    </source>
</evidence>
<dbReference type="GO" id="GO:0005774">
    <property type="term" value="C:vacuolar membrane"/>
    <property type="evidence" value="ECO:0007669"/>
    <property type="project" value="UniProtKB-ARBA"/>
</dbReference>
<dbReference type="Pfam" id="PF01699">
    <property type="entry name" value="Na_Ca_ex"/>
    <property type="match status" value="2"/>
</dbReference>
<protein>
    <recommendedName>
        <fullName evidence="10">Sodium/calcium exchanger membrane region domain-containing protein</fullName>
    </recommendedName>
</protein>
<dbReference type="Gene3D" id="1.20.1420.30">
    <property type="entry name" value="NCX, central ion-binding region"/>
    <property type="match status" value="1"/>
</dbReference>
<evidence type="ECO:0000256" key="6">
    <source>
        <dbReference type="ARBA" id="ARBA00023065"/>
    </source>
</evidence>
<dbReference type="STRING" id="683960.A0A1E3P3G0"/>